<dbReference type="Pfam" id="PF08450">
    <property type="entry name" value="SGL"/>
    <property type="match status" value="1"/>
</dbReference>
<dbReference type="RefSeq" id="WP_378966453.1">
    <property type="nucleotide sequence ID" value="NZ_JBHTBJ010000006.1"/>
</dbReference>
<name>A0ABW2HMM5_9ACTN</name>
<keyword evidence="3" id="KW-0378">Hydrolase</keyword>
<comment type="similarity">
    <text evidence="1">Belongs to the SMP-30/CGR1 family.</text>
</comment>
<organism evidence="3 4">
    <name type="scientific">Paractinoplanes rhizophilus</name>
    <dbReference type="NCBI Taxonomy" id="1416877"/>
    <lineage>
        <taxon>Bacteria</taxon>
        <taxon>Bacillati</taxon>
        <taxon>Actinomycetota</taxon>
        <taxon>Actinomycetes</taxon>
        <taxon>Micromonosporales</taxon>
        <taxon>Micromonosporaceae</taxon>
        <taxon>Paractinoplanes</taxon>
    </lineage>
</organism>
<proteinExistence type="inferred from homology"/>
<evidence type="ECO:0000313" key="4">
    <source>
        <dbReference type="Proteomes" id="UP001596548"/>
    </source>
</evidence>
<dbReference type="GO" id="GO:0016787">
    <property type="term" value="F:hydrolase activity"/>
    <property type="evidence" value="ECO:0007669"/>
    <property type="project" value="UniProtKB-KW"/>
</dbReference>
<accession>A0ABW2HMM5</accession>
<evidence type="ECO:0000259" key="2">
    <source>
        <dbReference type="Pfam" id="PF08450"/>
    </source>
</evidence>
<evidence type="ECO:0000313" key="3">
    <source>
        <dbReference type="EMBL" id="MFC7274463.1"/>
    </source>
</evidence>
<gene>
    <name evidence="3" type="ORF">ACFQS1_10770</name>
</gene>
<comment type="caution">
    <text evidence="3">The sequence shown here is derived from an EMBL/GenBank/DDBJ whole genome shotgun (WGS) entry which is preliminary data.</text>
</comment>
<evidence type="ECO:0000256" key="1">
    <source>
        <dbReference type="ARBA" id="ARBA00008853"/>
    </source>
</evidence>
<reference evidence="4" key="1">
    <citation type="journal article" date="2019" name="Int. J. Syst. Evol. Microbiol.">
        <title>The Global Catalogue of Microorganisms (GCM) 10K type strain sequencing project: providing services to taxonomists for standard genome sequencing and annotation.</title>
        <authorList>
            <consortium name="The Broad Institute Genomics Platform"/>
            <consortium name="The Broad Institute Genome Sequencing Center for Infectious Disease"/>
            <person name="Wu L."/>
            <person name="Ma J."/>
        </authorList>
    </citation>
    <scope>NUCLEOTIDE SEQUENCE [LARGE SCALE GENOMIC DNA]</scope>
    <source>
        <strain evidence="4">XZYJT-10</strain>
    </source>
</reference>
<dbReference type="Proteomes" id="UP001596548">
    <property type="component" value="Unassembled WGS sequence"/>
</dbReference>
<keyword evidence="4" id="KW-1185">Reference proteome</keyword>
<dbReference type="PANTHER" id="PTHR10907">
    <property type="entry name" value="REGUCALCIN"/>
    <property type="match status" value="1"/>
</dbReference>
<dbReference type="PANTHER" id="PTHR10907:SF47">
    <property type="entry name" value="REGUCALCIN"/>
    <property type="match status" value="1"/>
</dbReference>
<dbReference type="InterPro" id="IPR013658">
    <property type="entry name" value="SGL"/>
</dbReference>
<dbReference type="SUPFAM" id="SSF63829">
    <property type="entry name" value="Calcium-dependent phosphotriesterase"/>
    <property type="match status" value="1"/>
</dbReference>
<feature type="domain" description="SMP-30/Gluconolactonase/LRE-like region" evidence="2">
    <location>
        <begin position="17"/>
        <end position="249"/>
    </location>
</feature>
<dbReference type="InterPro" id="IPR005511">
    <property type="entry name" value="SMP-30"/>
</dbReference>
<dbReference type="PRINTS" id="PR01790">
    <property type="entry name" value="SMP30FAMILY"/>
</dbReference>
<protein>
    <submittedName>
        <fullName evidence="3">SMP-30/gluconolactonase/LRE family protein</fullName>
        <ecNumber evidence="3">3.1.1.99</ecNumber>
    </submittedName>
</protein>
<dbReference type="Gene3D" id="2.120.10.30">
    <property type="entry name" value="TolB, C-terminal domain"/>
    <property type="match status" value="1"/>
</dbReference>
<sequence>MTATYTATPVSPEAYALGEGPVWDPVRERLLFVDIVGGKVLAARLEPFEVIETWSFESMVGAVAVSAEGELIVAERETLTRVDRSGARIPLARVLAEGCGSRLNDGAVDPFGRFLVGSLSLTDETGSRNELLVRFENGVTTVLDGDLTLSNGLAWSPDGRVLYSIDSVPGVVHARDYPIGKRRDLFRVEDGLPDGMSVDRDGNLWIAIHGRGRVEQRTPAGELLAVVETGATNTTSVAFAGDLLVITSATQGLDTVEAHDGRVLTARVGTTGPPTPYWNPAL</sequence>
<dbReference type="InterPro" id="IPR011042">
    <property type="entry name" value="6-blade_b-propeller_TolB-like"/>
</dbReference>
<dbReference type="EMBL" id="JBHTBJ010000006">
    <property type="protein sequence ID" value="MFC7274463.1"/>
    <property type="molecule type" value="Genomic_DNA"/>
</dbReference>
<dbReference type="EC" id="3.1.1.99" evidence="3"/>